<dbReference type="EMBL" id="NMVO01000014">
    <property type="protein sequence ID" value="OYO12743.1"/>
    <property type="molecule type" value="Genomic_DNA"/>
</dbReference>
<dbReference type="Proteomes" id="UP000215896">
    <property type="component" value="Unassembled WGS sequence"/>
</dbReference>
<comment type="caution">
    <text evidence="8">The sequence shown here is derived from an EMBL/GenBank/DDBJ whole genome shotgun (WGS) entry which is preliminary data.</text>
</comment>
<gene>
    <name evidence="8" type="ORF">CGZ94_12600</name>
</gene>
<proteinExistence type="inferred from homology"/>
<dbReference type="Gene3D" id="3.40.640.10">
    <property type="entry name" value="Type I PLP-dependent aspartate aminotransferase-like (Major domain)"/>
    <property type="match status" value="1"/>
</dbReference>
<comment type="cofactor">
    <cofactor evidence="1 6">
        <name>pyridoxal 5'-phosphate</name>
        <dbReference type="ChEBI" id="CHEBI:597326"/>
    </cofactor>
</comment>
<dbReference type="PANTHER" id="PTHR46383">
    <property type="entry name" value="ASPARTATE AMINOTRANSFERASE"/>
    <property type="match status" value="1"/>
</dbReference>
<dbReference type="CDD" id="cd00609">
    <property type="entry name" value="AAT_like"/>
    <property type="match status" value="1"/>
</dbReference>
<dbReference type="GO" id="GO:0006520">
    <property type="term" value="P:amino acid metabolic process"/>
    <property type="evidence" value="ECO:0007669"/>
    <property type="project" value="InterPro"/>
</dbReference>
<dbReference type="InterPro" id="IPR004839">
    <property type="entry name" value="Aminotransferase_I/II_large"/>
</dbReference>
<evidence type="ECO:0000256" key="3">
    <source>
        <dbReference type="ARBA" id="ARBA00022576"/>
    </source>
</evidence>
<evidence type="ECO:0000259" key="7">
    <source>
        <dbReference type="Pfam" id="PF00155"/>
    </source>
</evidence>
<dbReference type="InterPro" id="IPR004838">
    <property type="entry name" value="NHTrfase_class1_PyrdxlP-BS"/>
</dbReference>
<keyword evidence="9" id="KW-1185">Reference proteome</keyword>
<accession>A0A255GEJ9</accession>
<dbReference type="GO" id="GO:0030170">
    <property type="term" value="F:pyridoxal phosphate binding"/>
    <property type="evidence" value="ECO:0007669"/>
    <property type="project" value="InterPro"/>
</dbReference>
<dbReference type="GO" id="GO:0008483">
    <property type="term" value="F:transaminase activity"/>
    <property type="evidence" value="ECO:0007669"/>
    <property type="project" value="UniProtKB-KW"/>
</dbReference>
<reference evidence="8 9" key="1">
    <citation type="submission" date="2017-07" db="EMBL/GenBank/DDBJ databases">
        <title>Draft whole genome sequences of clinical Proprionibacteriaceae strains.</title>
        <authorList>
            <person name="Bernier A.-M."/>
            <person name="Bernard K."/>
            <person name="Domingo M.-C."/>
        </authorList>
    </citation>
    <scope>NUCLEOTIDE SEQUENCE [LARGE SCALE GENOMIC DNA]</scope>
    <source>
        <strain evidence="8 9">NML 030167</strain>
    </source>
</reference>
<keyword evidence="4 6" id="KW-0808">Transferase</keyword>
<evidence type="ECO:0000256" key="1">
    <source>
        <dbReference type="ARBA" id="ARBA00001933"/>
    </source>
</evidence>
<dbReference type="InterPro" id="IPR015421">
    <property type="entry name" value="PyrdxlP-dep_Trfase_major"/>
</dbReference>
<name>A0A255GEJ9_9ACTN</name>
<dbReference type="AlphaFoldDB" id="A0A255GEJ9"/>
<evidence type="ECO:0000256" key="2">
    <source>
        <dbReference type="ARBA" id="ARBA00007441"/>
    </source>
</evidence>
<evidence type="ECO:0000256" key="6">
    <source>
        <dbReference type="RuleBase" id="RU000481"/>
    </source>
</evidence>
<evidence type="ECO:0000256" key="4">
    <source>
        <dbReference type="ARBA" id="ARBA00022679"/>
    </source>
</evidence>
<dbReference type="InterPro" id="IPR015424">
    <property type="entry name" value="PyrdxlP-dep_Trfase"/>
</dbReference>
<dbReference type="RefSeq" id="WP_094405846.1">
    <property type="nucleotide sequence ID" value="NZ_NMVO01000014.1"/>
</dbReference>
<evidence type="ECO:0000313" key="8">
    <source>
        <dbReference type="EMBL" id="OYO12743.1"/>
    </source>
</evidence>
<dbReference type="OrthoDB" id="9763453at2"/>
<protein>
    <recommendedName>
        <fullName evidence="6">Aminotransferase</fullName>
        <ecNumber evidence="6">2.6.1.-</ecNumber>
    </recommendedName>
</protein>
<keyword evidence="3 6" id="KW-0032">Aminotransferase</keyword>
<dbReference type="EC" id="2.6.1.-" evidence="6"/>
<evidence type="ECO:0000313" key="9">
    <source>
        <dbReference type="Proteomes" id="UP000215896"/>
    </source>
</evidence>
<dbReference type="Pfam" id="PF00155">
    <property type="entry name" value="Aminotran_1_2"/>
    <property type="match status" value="1"/>
</dbReference>
<dbReference type="SUPFAM" id="SSF53383">
    <property type="entry name" value="PLP-dependent transferases"/>
    <property type="match status" value="1"/>
</dbReference>
<dbReference type="InterPro" id="IPR050596">
    <property type="entry name" value="AspAT/PAT-like"/>
</dbReference>
<comment type="similarity">
    <text evidence="2 6">Belongs to the class-I pyridoxal-phosphate-dependent aminotransferase family.</text>
</comment>
<dbReference type="PROSITE" id="PS00105">
    <property type="entry name" value="AA_TRANSFER_CLASS_1"/>
    <property type="match status" value="1"/>
</dbReference>
<dbReference type="PANTHER" id="PTHR46383:SF2">
    <property type="entry name" value="AMINOTRANSFERASE"/>
    <property type="match status" value="1"/>
</dbReference>
<feature type="domain" description="Aminotransferase class I/classII large" evidence="7">
    <location>
        <begin position="43"/>
        <end position="396"/>
    </location>
</feature>
<organism evidence="8 9">
    <name type="scientific">Enemella evansiae</name>
    <dbReference type="NCBI Taxonomy" id="2016499"/>
    <lineage>
        <taxon>Bacteria</taxon>
        <taxon>Bacillati</taxon>
        <taxon>Actinomycetota</taxon>
        <taxon>Actinomycetes</taxon>
        <taxon>Propionibacteriales</taxon>
        <taxon>Propionibacteriaceae</taxon>
        <taxon>Enemella</taxon>
    </lineage>
</organism>
<sequence length="412" mass="43804">MTEQPSHHQPGHLHPSARSAAVPPFEVMTVLHKVFELRAAGVEVISLCAGEPSAGAPQGVRRRAAEVVTDGTALGYSNATGLIELRQGLARHYRRWYGLEVPIRNIAITTGSSGAFLTSFLAAFDAGDRVALARPGYPAYQNILTSLGLEVVELDCGPAERFQPTIDLLDRAYAEAPLAGLVVASPANPTGTMLAAGQLAELADWCRERGVRLISDEIYHGVTYGASVGDCAWSHDRNAIVVSSFSKYWGMTGWRLGWALVPDDLVGAFEALTGNLSLCPPVPAQYASVEAFTEQAYAEGVAQVADYAAARQVVLDHLDELGWVDVAPADGAFYFYATITPVLGPHPDSRAWCEALLDQQRVAITPGLDFDTAHGDQAVRISLAAGAAAVSEAVRRILEFQRGLGVSAPTAG</sequence>
<evidence type="ECO:0000256" key="5">
    <source>
        <dbReference type="ARBA" id="ARBA00022898"/>
    </source>
</evidence>
<keyword evidence="5" id="KW-0663">Pyridoxal phosphate</keyword>